<evidence type="ECO:0000259" key="2">
    <source>
        <dbReference type="Pfam" id="PF13786"/>
    </source>
</evidence>
<dbReference type="EMBL" id="QSND01000006">
    <property type="protein sequence ID" value="KAA6447331.1"/>
    <property type="molecule type" value="Genomic_DNA"/>
</dbReference>
<feature type="domain" description="DUF5643" evidence="3">
    <location>
        <begin position="216"/>
        <end position="331"/>
    </location>
</feature>
<evidence type="ECO:0000313" key="4">
    <source>
        <dbReference type="EMBL" id="KAA6447331.1"/>
    </source>
</evidence>
<accession>A0A5M8RHL0</accession>
<reference evidence="4 5" key="1">
    <citation type="submission" date="2018-08" db="EMBL/GenBank/DDBJ databases">
        <title>Bacillus phenotypic plasticity.</title>
        <authorList>
            <person name="Hurtado E."/>
        </authorList>
    </citation>
    <scope>NUCLEOTIDE SEQUENCE [LARGE SCALE GENOMIC DNA]</scope>
    <source>
        <strain evidence="4 5">427</strain>
    </source>
</reference>
<organism evidence="4 5">
    <name type="scientific">Bacillus swezeyi</name>
    <dbReference type="NCBI Taxonomy" id="1925020"/>
    <lineage>
        <taxon>Bacteria</taxon>
        <taxon>Bacillati</taxon>
        <taxon>Bacillota</taxon>
        <taxon>Bacilli</taxon>
        <taxon>Bacillales</taxon>
        <taxon>Bacillaceae</taxon>
        <taxon>Bacillus</taxon>
    </lineage>
</organism>
<sequence>MDKQRFKNEVNQIDLPEKEIRESISEGIKRAKQEKQQPKRAMLKRSFFISGAAAILLLGSGFVSPAVQSVLAEVPLFGKAYQQVHDYIGQNLMKSQHVTELNQKASSNNIDVTATSVYFDGGIIGMTFKVKSDTRKDLDDGARMIEFTLFNGERKWQIASISDLKKADDGYVGYIQIGYPDKNIPDQLTLPVTMTSINGIRGKWTFDIPVSKLSYKTLHINNQNIQTAQGHKLNAKTVILGKESTVIDYEVTNPQQFPNDGASIMKVTDDKGHKIPYLSSGQILTDNKKTGNSVSREFRMILGKVRDDAKYLNIYASYSMSDSEKMLPLTKIPSVLSADRHDFKIAVDQVNKNGNKLTIEYHLKNVDQSKIDIDSMRNFLETMSLVDSDYKSFDEAPRGREIKGNFTKAVDPSKLRFQSVFTLDGEDGVENFNIKHYSLNVDFGYLRDFYAIQLKPIKVQLTQ</sequence>
<comment type="caution">
    <text evidence="4">The sequence shown here is derived from an EMBL/GenBank/DDBJ whole genome shotgun (WGS) entry which is preliminary data.</text>
</comment>
<dbReference type="Pfam" id="PF18705">
    <property type="entry name" value="DUF5643"/>
    <property type="match status" value="1"/>
</dbReference>
<dbReference type="AlphaFoldDB" id="A0A5M8RHL0"/>
<keyword evidence="1" id="KW-0472">Membrane</keyword>
<dbReference type="Gene3D" id="2.60.40.1630">
    <property type="entry name" value="bacillus anthracis domain"/>
    <property type="match status" value="1"/>
</dbReference>
<proteinExistence type="predicted"/>
<name>A0A5M8RHL0_9BACI</name>
<gene>
    <name evidence="4" type="ORF">DX927_22630</name>
</gene>
<dbReference type="RefSeq" id="WP_148959123.1">
    <property type="nucleotide sequence ID" value="NZ_QSND01000006.1"/>
</dbReference>
<evidence type="ECO:0000256" key="1">
    <source>
        <dbReference type="SAM" id="Phobius"/>
    </source>
</evidence>
<feature type="domain" description="DUF4179" evidence="2">
    <location>
        <begin position="48"/>
        <end position="132"/>
    </location>
</feature>
<evidence type="ECO:0000313" key="5">
    <source>
        <dbReference type="Proteomes" id="UP000324326"/>
    </source>
</evidence>
<dbReference type="Proteomes" id="UP000324326">
    <property type="component" value="Unassembled WGS sequence"/>
</dbReference>
<dbReference type="InterPro" id="IPR040680">
    <property type="entry name" value="DUF5643"/>
</dbReference>
<dbReference type="Pfam" id="PF13786">
    <property type="entry name" value="DUF4179"/>
    <property type="match status" value="1"/>
</dbReference>
<evidence type="ECO:0000259" key="3">
    <source>
        <dbReference type="Pfam" id="PF18705"/>
    </source>
</evidence>
<keyword evidence="1" id="KW-0812">Transmembrane</keyword>
<feature type="transmembrane region" description="Helical" evidence="1">
    <location>
        <begin position="47"/>
        <end position="67"/>
    </location>
</feature>
<protein>
    <submittedName>
        <fullName evidence="4">DUF4179 domain-containing protein</fullName>
    </submittedName>
</protein>
<dbReference type="InterPro" id="IPR025436">
    <property type="entry name" value="DUF4179"/>
</dbReference>
<keyword evidence="1" id="KW-1133">Transmembrane helix</keyword>